<proteinExistence type="predicted"/>
<reference evidence="3" key="1">
    <citation type="submission" date="2018-07" db="EMBL/GenBank/DDBJ databases">
        <title>Giant CbK-like Caulobacter bacteriophages have genetically divergent genomes.</title>
        <authorList>
            <person name="Wilson K.M."/>
            <person name="Ely B."/>
        </authorList>
    </citation>
    <scope>NUCLEOTIDE SEQUENCE [LARGE SCALE GENOMIC DNA]</scope>
</reference>
<evidence type="ECO:0000313" key="2">
    <source>
        <dbReference type="EMBL" id="AXQ70087.1"/>
    </source>
</evidence>
<dbReference type="EMBL" id="MH588547">
    <property type="protein sequence ID" value="AXQ69587.1"/>
    <property type="molecule type" value="Genomic_DNA"/>
</dbReference>
<organism evidence="2 3">
    <name type="scientific">Caulobacter phage CcrSC</name>
    <dbReference type="NCBI Taxonomy" id="2283272"/>
    <lineage>
        <taxon>Viruses</taxon>
        <taxon>Duplodnaviria</taxon>
        <taxon>Heunggongvirae</taxon>
        <taxon>Uroviricota</taxon>
        <taxon>Caudoviricetes</taxon>
        <taxon>Jeanschmidtviridae</taxon>
        <taxon>Bertelyvirus</taxon>
        <taxon>Bertelyvirus SC</taxon>
    </lineage>
</organism>
<protein>
    <submittedName>
        <fullName evidence="2">Uncharacterized protein</fullName>
    </submittedName>
</protein>
<reference evidence="2" key="2">
    <citation type="submission" date="2018-07" db="EMBL/GenBank/DDBJ databases">
        <authorList>
            <person name="Wilson K.M."/>
            <person name="Ely B."/>
        </authorList>
    </citation>
    <scope>NUCLEOTIDE SEQUENCE</scope>
</reference>
<reference evidence="2" key="4">
    <citation type="submission" date="2021-07" db="EMBL/GenBank/DDBJ databases">
        <title>Giant CbK-like Caulobacter bacteriophages have genetically divergent genomes.</title>
        <authorList>
            <person name="Wilson K."/>
            <person name="Ely B."/>
        </authorList>
    </citation>
    <scope>NUCLEOTIDE SEQUENCE</scope>
</reference>
<reference evidence="3" key="3">
    <citation type="submission" date="2018-09" db="EMBL/GenBank/DDBJ databases">
        <title>Giant CbK-like Caulobacter bacteriophages have genetically divergent genomes.</title>
        <authorList>
            <person name="Wilson K."/>
            <person name="Ely B."/>
        </authorList>
    </citation>
    <scope>NUCLEOTIDE SEQUENCE [LARGE SCALE GENOMIC DNA]</scope>
</reference>
<name>A0A385EGN6_9CAUD</name>
<dbReference type="EMBL" id="MH588547">
    <property type="protein sequence ID" value="AXQ70087.1"/>
    <property type="molecule type" value="Genomic_DNA"/>
</dbReference>
<evidence type="ECO:0000313" key="3">
    <source>
        <dbReference type="Proteomes" id="UP000259683"/>
    </source>
</evidence>
<accession>A0A385EGN6</accession>
<dbReference type="Proteomes" id="UP000259683">
    <property type="component" value="Segment"/>
</dbReference>
<gene>
    <name evidence="1" type="ORF">CcrSC_gp005</name>
    <name evidence="2" type="ORF">CcrSC_gp505</name>
</gene>
<keyword evidence="3" id="KW-1185">Reference proteome</keyword>
<sequence>MTTETLDLLYPVLMLEQKIPHREGMLRLAIVLRDFGPKAPHRYVTHLRAENPVPGSDHAFTYSYEHGTYSADLRRALAVYFERVTERVMTAMVVLHDLPEVAPPAPTVTVPLELAQTAYGLIDDNELDLSKACGNVTLVEAAITGLAAVLGPRRYFRDVEEGNAKLLEAFEAQQAARDAALEAESEEEEA</sequence>
<evidence type="ECO:0000313" key="1">
    <source>
        <dbReference type="EMBL" id="AXQ69587.1"/>
    </source>
</evidence>